<dbReference type="AlphaFoldDB" id="A0A914P1J5"/>
<protein>
    <submittedName>
        <fullName evidence="7">RING-type domain-containing protein</fullName>
    </submittedName>
</protein>
<dbReference type="InterPro" id="IPR027370">
    <property type="entry name" value="Znf-RING_euk"/>
</dbReference>
<reference evidence="7" key="1">
    <citation type="submission" date="2022-11" db="UniProtKB">
        <authorList>
            <consortium name="WormBaseParasite"/>
        </authorList>
    </citation>
    <scope>IDENTIFICATION</scope>
</reference>
<feature type="domain" description="RING-type" evidence="5">
    <location>
        <begin position="3"/>
        <end position="47"/>
    </location>
</feature>
<keyword evidence="6" id="KW-1185">Reference proteome</keyword>
<dbReference type="WBParaSite" id="PDA_v2.g11671.t1">
    <property type="protein sequence ID" value="PDA_v2.g11671.t1"/>
    <property type="gene ID" value="PDA_v2.g11671"/>
</dbReference>
<keyword evidence="2 4" id="KW-0863">Zinc-finger</keyword>
<evidence type="ECO:0000256" key="4">
    <source>
        <dbReference type="PROSITE-ProRule" id="PRU00175"/>
    </source>
</evidence>
<accession>A0A914P1J5</accession>
<keyword evidence="3" id="KW-0862">Zinc</keyword>
<dbReference type="Proteomes" id="UP000887578">
    <property type="component" value="Unplaced"/>
</dbReference>
<dbReference type="InterPro" id="IPR013083">
    <property type="entry name" value="Znf_RING/FYVE/PHD"/>
</dbReference>
<organism evidence="6 7">
    <name type="scientific">Panagrolaimus davidi</name>
    <dbReference type="NCBI Taxonomy" id="227884"/>
    <lineage>
        <taxon>Eukaryota</taxon>
        <taxon>Metazoa</taxon>
        <taxon>Ecdysozoa</taxon>
        <taxon>Nematoda</taxon>
        <taxon>Chromadorea</taxon>
        <taxon>Rhabditida</taxon>
        <taxon>Tylenchina</taxon>
        <taxon>Panagrolaimomorpha</taxon>
        <taxon>Panagrolaimoidea</taxon>
        <taxon>Panagrolaimidae</taxon>
        <taxon>Panagrolaimus</taxon>
    </lineage>
</organism>
<dbReference type="Pfam" id="PF13445">
    <property type="entry name" value="zf-RING_UBOX"/>
    <property type="match status" value="1"/>
</dbReference>
<sequence length="289" mass="32866">MLCEICYEEFAAGEFQQLACGHSFCNTCLSLCTSTVLCPHVLCPAVRSMDIVVDEADAPIDPDLMDEQDAENNAAEKHHNRISLAARLPSVMRLEEKYRCEGRKGQFQCFNVARITFTGCRHSTCFDCFGKRLQLIAKFNDAPTCPTQRCSNRLTKTEIKRMCERLGTSYTEIINSMKDENPREDRPPGKNEVRVFCSSHGNEQTTKLMYIPIVCTFADMINAFMQVLRIDKTFVPSELHIYVRTITETGKTKFEQLNLKQLSKKPIRDSIVADKTHVVFDLKNEIGKA</sequence>
<evidence type="ECO:0000256" key="3">
    <source>
        <dbReference type="ARBA" id="ARBA00022833"/>
    </source>
</evidence>
<evidence type="ECO:0000256" key="2">
    <source>
        <dbReference type="ARBA" id="ARBA00022771"/>
    </source>
</evidence>
<dbReference type="SMART" id="SM00184">
    <property type="entry name" value="RING"/>
    <property type="match status" value="2"/>
</dbReference>
<name>A0A914P1J5_9BILA</name>
<evidence type="ECO:0000259" key="5">
    <source>
        <dbReference type="PROSITE" id="PS50089"/>
    </source>
</evidence>
<evidence type="ECO:0000256" key="1">
    <source>
        <dbReference type="ARBA" id="ARBA00022723"/>
    </source>
</evidence>
<dbReference type="SUPFAM" id="SSF57850">
    <property type="entry name" value="RING/U-box"/>
    <property type="match status" value="2"/>
</dbReference>
<proteinExistence type="predicted"/>
<dbReference type="PROSITE" id="PS50089">
    <property type="entry name" value="ZF_RING_2"/>
    <property type="match status" value="1"/>
</dbReference>
<dbReference type="InterPro" id="IPR017907">
    <property type="entry name" value="Znf_RING_CS"/>
</dbReference>
<keyword evidence="1" id="KW-0479">Metal-binding</keyword>
<dbReference type="GO" id="GO:0008270">
    <property type="term" value="F:zinc ion binding"/>
    <property type="evidence" value="ECO:0007669"/>
    <property type="project" value="UniProtKB-KW"/>
</dbReference>
<dbReference type="InterPro" id="IPR001841">
    <property type="entry name" value="Znf_RING"/>
</dbReference>
<evidence type="ECO:0000313" key="7">
    <source>
        <dbReference type="WBParaSite" id="PDA_v2.g11671.t1"/>
    </source>
</evidence>
<dbReference type="Gene3D" id="3.30.40.10">
    <property type="entry name" value="Zinc/RING finger domain, C3HC4 (zinc finger)"/>
    <property type="match status" value="1"/>
</dbReference>
<dbReference type="PROSITE" id="PS00518">
    <property type="entry name" value="ZF_RING_1"/>
    <property type="match status" value="1"/>
</dbReference>
<evidence type="ECO:0000313" key="6">
    <source>
        <dbReference type="Proteomes" id="UP000887578"/>
    </source>
</evidence>